<dbReference type="InterPro" id="IPR016193">
    <property type="entry name" value="Cytidine_deaminase-like"/>
</dbReference>
<dbReference type="GO" id="GO:0004132">
    <property type="term" value="F:dCMP deaminase activity"/>
    <property type="evidence" value="ECO:0007669"/>
    <property type="project" value="InterPro"/>
</dbReference>
<dbReference type="InterPro" id="IPR016192">
    <property type="entry name" value="APOBEC/CMP_deaminase_Zn-bd"/>
</dbReference>
<dbReference type="SUPFAM" id="SSF53927">
    <property type="entry name" value="Cytidine deaminase-like"/>
    <property type="match status" value="1"/>
</dbReference>
<dbReference type="PANTHER" id="PTHR11086:SF18">
    <property type="entry name" value="DEOXYCYTIDYLATE DEAMINASE"/>
    <property type="match status" value="1"/>
</dbReference>
<evidence type="ECO:0000256" key="6">
    <source>
        <dbReference type="PIRSR" id="PIRSR006019-2"/>
    </source>
</evidence>
<protein>
    <submittedName>
        <fullName evidence="8">Deoxycytidylate deaminase</fullName>
    </submittedName>
</protein>
<dbReference type="PROSITE" id="PS51747">
    <property type="entry name" value="CYT_DCMP_DEAMINASES_2"/>
    <property type="match status" value="1"/>
</dbReference>
<evidence type="ECO:0000256" key="5">
    <source>
        <dbReference type="PIRSR" id="PIRSR006019-1"/>
    </source>
</evidence>
<dbReference type="InterPro" id="IPR016473">
    <property type="entry name" value="dCMP_deaminase"/>
</dbReference>
<dbReference type="EMBL" id="LR798197">
    <property type="protein sequence ID" value="CAB5150898.1"/>
    <property type="molecule type" value="Genomic_DNA"/>
</dbReference>
<organism evidence="8">
    <name type="scientific">uncultured Caudovirales phage</name>
    <dbReference type="NCBI Taxonomy" id="2100421"/>
    <lineage>
        <taxon>Viruses</taxon>
        <taxon>Duplodnaviria</taxon>
        <taxon>Heunggongvirae</taxon>
        <taxon>Uroviricota</taxon>
        <taxon>Caudoviricetes</taxon>
        <taxon>Peduoviridae</taxon>
        <taxon>Maltschvirus</taxon>
        <taxon>Maltschvirus maltsch</taxon>
    </lineage>
</organism>
<name>A0A6J7W4Q2_9CAUD</name>
<comment type="similarity">
    <text evidence="1">Belongs to the cytidine and deoxycytidylate deaminase family.</text>
</comment>
<keyword evidence="2 6" id="KW-0479">Metal-binding</keyword>
<reference evidence="8" key="1">
    <citation type="submission" date="2020-05" db="EMBL/GenBank/DDBJ databases">
        <authorList>
            <person name="Chiriac C."/>
            <person name="Salcher M."/>
            <person name="Ghai R."/>
            <person name="Kavagutti S V."/>
        </authorList>
    </citation>
    <scope>NUCLEOTIDE SEQUENCE</scope>
</reference>
<keyword evidence="3" id="KW-0378">Hydrolase</keyword>
<dbReference type="Pfam" id="PF00383">
    <property type="entry name" value="dCMP_cyt_deam_1"/>
    <property type="match status" value="1"/>
</dbReference>
<dbReference type="InterPro" id="IPR002125">
    <property type="entry name" value="CMP_dCMP_dom"/>
</dbReference>
<dbReference type="PIRSF" id="PIRSF006019">
    <property type="entry name" value="dCMP_deaminase"/>
    <property type="match status" value="1"/>
</dbReference>
<dbReference type="PANTHER" id="PTHR11086">
    <property type="entry name" value="DEOXYCYTIDYLATE DEAMINASE-RELATED"/>
    <property type="match status" value="1"/>
</dbReference>
<evidence type="ECO:0000256" key="2">
    <source>
        <dbReference type="ARBA" id="ARBA00022723"/>
    </source>
</evidence>
<comment type="cofactor">
    <cofactor evidence="6">
        <name>Zn(2+)</name>
        <dbReference type="ChEBI" id="CHEBI:29105"/>
    </cofactor>
</comment>
<proteinExistence type="inferred from homology"/>
<dbReference type="PROSITE" id="PS00903">
    <property type="entry name" value="CYT_DCMP_DEAMINASES_1"/>
    <property type="match status" value="1"/>
</dbReference>
<dbReference type="Gene3D" id="3.40.140.10">
    <property type="entry name" value="Cytidine Deaminase, domain 2"/>
    <property type="match status" value="1"/>
</dbReference>
<evidence type="ECO:0000256" key="4">
    <source>
        <dbReference type="ARBA" id="ARBA00022833"/>
    </source>
</evidence>
<feature type="binding site" evidence="6">
    <location>
        <position position="108"/>
    </location>
    <ligand>
        <name>Zn(2+)</name>
        <dbReference type="ChEBI" id="CHEBI:29105"/>
        <note>catalytic</note>
    </ligand>
</feature>
<evidence type="ECO:0000259" key="7">
    <source>
        <dbReference type="PROSITE" id="PS51747"/>
    </source>
</evidence>
<feature type="active site" description="Proton donor" evidence="5">
    <location>
        <position position="85"/>
    </location>
</feature>
<accession>A0A6J7W4Q2</accession>
<evidence type="ECO:0000313" key="8">
    <source>
        <dbReference type="EMBL" id="CAB5150898.1"/>
    </source>
</evidence>
<gene>
    <name evidence="8" type="ORF">UFOVP148_12</name>
</gene>
<dbReference type="InterPro" id="IPR015517">
    <property type="entry name" value="dCMP_deaminase-rel"/>
</dbReference>
<dbReference type="GO" id="GO:0006220">
    <property type="term" value="P:pyrimidine nucleotide metabolic process"/>
    <property type="evidence" value="ECO:0007669"/>
    <property type="project" value="InterPro"/>
</dbReference>
<feature type="binding site" evidence="6">
    <location>
        <position position="83"/>
    </location>
    <ligand>
        <name>Zn(2+)</name>
        <dbReference type="ChEBI" id="CHEBI:29105"/>
        <note>catalytic</note>
    </ligand>
</feature>
<evidence type="ECO:0000256" key="3">
    <source>
        <dbReference type="ARBA" id="ARBA00022801"/>
    </source>
</evidence>
<dbReference type="GO" id="GO:0008270">
    <property type="term" value="F:zinc ion binding"/>
    <property type="evidence" value="ECO:0007669"/>
    <property type="project" value="InterPro"/>
</dbReference>
<feature type="domain" description="CMP/dCMP-type deaminase" evidence="7">
    <location>
        <begin position="10"/>
        <end position="138"/>
    </location>
</feature>
<sequence length="151" mass="16256">MDQRATMRPTRDDTNMEIALAVAKRTTCARRAVGAVAVDSDGYVLGTGYNGQYSGSKHCNDGNPCPGSTSPSGTNIEGCAAIHAEQNLLLHCGDPRKIDTVYVTTSPCLSCLKLLLGTGTKRIVFQEKYAGSELSAQLWTDSGRVWEHYRG</sequence>
<keyword evidence="4 6" id="KW-0862">Zinc</keyword>
<evidence type="ECO:0000256" key="1">
    <source>
        <dbReference type="ARBA" id="ARBA00006576"/>
    </source>
</evidence>
<feature type="binding site" evidence="6">
    <location>
        <position position="111"/>
    </location>
    <ligand>
        <name>Zn(2+)</name>
        <dbReference type="ChEBI" id="CHEBI:29105"/>
        <note>catalytic</note>
    </ligand>
</feature>